<feature type="compositionally biased region" description="Low complexity" evidence="2">
    <location>
        <begin position="36"/>
        <end position="52"/>
    </location>
</feature>
<feature type="region of interest" description="Disordered" evidence="2">
    <location>
        <begin position="399"/>
        <end position="436"/>
    </location>
</feature>
<feature type="compositionally biased region" description="Basic and acidic residues" evidence="2">
    <location>
        <begin position="638"/>
        <end position="648"/>
    </location>
</feature>
<name>A0A4Q1BIY1_TREME</name>
<gene>
    <name evidence="3" type="ORF">M231_05127</name>
</gene>
<evidence type="ECO:0000313" key="4">
    <source>
        <dbReference type="Proteomes" id="UP000289152"/>
    </source>
</evidence>
<protein>
    <submittedName>
        <fullName evidence="3">Uncharacterized protein</fullName>
    </submittedName>
</protein>
<feature type="region of interest" description="Disordered" evidence="2">
    <location>
        <begin position="1"/>
        <end position="64"/>
    </location>
</feature>
<keyword evidence="4" id="KW-1185">Reference proteome</keyword>
<dbReference type="AlphaFoldDB" id="A0A4Q1BIY1"/>
<evidence type="ECO:0000256" key="2">
    <source>
        <dbReference type="SAM" id="MobiDB-lite"/>
    </source>
</evidence>
<evidence type="ECO:0000256" key="1">
    <source>
        <dbReference type="SAM" id="Coils"/>
    </source>
</evidence>
<dbReference type="Proteomes" id="UP000289152">
    <property type="component" value="Unassembled WGS sequence"/>
</dbReference>
<accession>A0A4Q1BIY1</accession>
<dbReference type="EMBL" id="SDIL01000065">
    <property type="protein sequence ID" value="RXK37585.1"/>
    <property type="molecule type" value="Genomic_DNA"/>
</dbReference>
<feature type="compositionally biased region" description="Basic and acidic residues" evidence="2">
    <location>
        <begin position="580"/>
        <end position="592"/>
    </location>
</feature>
<feature type="coiled-coil region" evidence="1">
    <location>
        <begin position="86"/>
        <end position="153"/>
    </location>
</feature>
<feature type="compositionally biased region" description="Polar residues" evidence="2">
    <location>
        <begin position="561"/>
        <end position="579"/>
    </location>
</feature>
<feature type="compositionally biased region" description="Basic and acidic residues" evidence="2">
    <location>
        <begin position="483"/>
        <end position="499"/>
    </location>
</feature>
<dbReference type="VEuPathDB" id="FungiDB:TREMEDRAFT_61651"/>
<feature type="region of interest" description="Disordered" evidence="2">
    <location>
        <begin position="483"/>
        <end position="648"/>
    </location>
</feature>
<feature type="compositionally biased region" description="Low complexity" evidence="2">
    <location>
        <begin position="508"/>
        <end position="522"/>
    </location>
</feature>
<dbReference type="Gene3D" id="1.20.1270.70">
    <property type="entry name" value="Designed single chain three-helix bundle"/>
    <property type="match status" value="1"/>
</dbReference>
<reference evidence="3 4" key="1">
    <citation type="submission" date="2016-06" db="EMBL/GenBank/DDBJ databases">
        <title>Evolution of pathogenesis and genome organization in the Tremellales.</title>
        <authorList>
            <person name="Cuomo C."/>
            <person name="Litvintseva A."/>
            <person name="Heitman J."/>
            <person name="Chen Y."/>
            <person name="Sun S."/>
            <person name="Springer D."/>
            <person name="Dromer F."/>
            <person name="Young S."/>
            <person name="Zeng Q."/>
            <person name="Chapman S."/>
            <person name="Gujja S."/>
            <person name="Saif S."/>
            <person name="Birren B."/>
        </authorList>
    </citation>
    <scope>NUCLEOTIDE SEQUENCE [LARGE SCALE GENOMIC DNA]</scope>
    <source>
        <strain evidence="3 4">ATCC 28783</strain>
    </source>
</reference>
<feature type="compositionally biased region" description="Polar residues" evidence="2">
    <location>
        <begin position="538"/>
        <end position="547"/>
    </location>
</feature>
<comment type="caution">
    <text evidence="3">The sequence shown here is derived from an EMBL/GenBank/DDBJ whole genome shotgun (WGS) entry which is preliminary data.</text>
</comment>
<organism evidence="3 4">
    <name type="scientific">Tremella mesenterica</name>
    <name type="common">Jelly fungus</name>
    <dbReference type="NCBI Taxonomy" id="5217"/>
    <lineage>
        <taxon>Eukaryota</taxon>
        <taxon>Fungi</taxon>
        <taxon>Dikarya</taxon>
        <taxon>Basidiomycota</taxon>
        <taxon>Agaricomycotina</taxon>
        <taxon>Tremellomycetes</taxon>
        <taxon>Tremellales</taxon>
        <taxon>Tremellaceae</taxon>
        <taxon>Tremella</taxon>
    </lineage>
</organism>
<feature type="region of interest" description="Disordered" evidence="2">
    <location>
        <begin position="288"/>
        <end position="315"/>
    </location>
</feature>
<proteinExistence type="predicted"/>
<keyword evidence="1" id="KW-0175">Coiled coil</keyword>
<sequence>MPRSSARGRGLPGPAPPAPSNRESPVRNPSRLSVPPTGLSSNSGNSPLNNTSAPPSSHRREAVSGGLQAQIIALRTEHESGLAELRSEFRSKFARLETRLDSLEEKVSSCQRTLEGRMNDFEKGMERTADSFGEMITKDVNGLEERISELEERFDERGSGVGGTSDREMYGSLTYNAVTSIVHTCIRFLFDSDDSILPDWPHTDDTWPVNTKGQDCLRFAWDEPPSSANNTTSFMYFQQWIEQHWGRWPCDPAEVKLAQEVSISVFMGAARKYWVSLRSERSKKLEIERRKEEQKNLDERMRELGDGEEKAQLEEKKRKIDELTGSISKQGLRSRRIQLSKHVKIRRPLSRYDAPEFEILEMDWVMPSEPTVDGTRSWGVDMWMSSRCREMILAILSVTPPPSSTTSHDQRRGPYDLPQSSVRFSKPSWPNKAPPEHRIQRWMLSKSFLDGLGGQHGWDIVPTDDPMSFKDIRCLDWWKSHPKKLEDNDQSGKDERSDIEPEIEGLDTSVPRPRSRSFSPTKTPRRRTTLLKAPANLSVRTSFTPTPSRRSDSSWPISSRVGTLQNQQQNDPDTPTPTNRHVDRTADTRESEVGLEDDENTDTEEPGAGVGSKEGHSGTIDRPLTESQLLQILGEYIPEDHPEGWTNG</sequence>
<evidence type="ECO:0000313" key="3">
    <source>
        <dbReference type="EMBL" id="RXK37585.1"/>
    </source>
</evidence>
<feature type="compositionally biased region" description="Acidic residues" evidence="2">
    <location>
        <begin position="593"/>
        <end position="605"/>
    </location>
</feature>
<dbReference type="InParanoid" id="A0A4Q1BIY1"/>